<dbReference type="Proteomes" id="UP001185922">
    <property type="component" value="Unassembled WGS sequence"/>
</dbReference>
<dbReference type="Proteomes" id="UP001185779">
    <property type="component" value="Unassembled WGS sequence"/>
</dbReference>
<keyword evidence="3" id="KW-1185">Reference proteome</keyword>
<dbReference type="RefSeq" id="WP_238063922.1">
    <property type="nucleotide sequence ID" value="NZ_CP091855.1"/>
</dbReference>
<comment type="caution">
    <text evidence="2">The sequence shown here is derived from an EMBL/GenBank/DDBJ whole genome shotgun (WGS) entry which is preliminary data.</text>
</comment>
<evidence type="ECO:0000313" key="4">
    <source>
        <dbReference type="Proteomes" id="UP001185922"/>
    </source>
</evidence>
<accession>A0AAE4R0K4</accession>
<evidence type="ECO:0000313" key="3">
    <source>
        <dbReference type="Proteomes" id="UP001185779"/>
    </source>
</evidence>
<evidence type="ECO:0000313" key="1">
    <source>
        <dbReference type="EMBL" id="MDV6306451.1"/>
    </source>
</evidence>
<dbReference type="EMBL" id="JAWLKI010000003">
    <property type="protein sequence ID" value="MDV6306451.1"/>
    <property type="molecule type" value="Genomic_DNA"/>
</dbReference>
<gene>
    <name evidence="1" type="ORF">R3P94_03680</name>
    <name evidence="2" type="ORF">R3Q15_04600</name>
</gene>
<name>A0AAE4R0K4_9ACTN</name>
<dbReference type="InterPro" id="IPR054206">
    <property type="entry name" value="DUF6912"/>
</dbReference>
<reference evidence="2 3" key="1">
    <citation type="submission" date="2023-10" db="EMBL/GenBank/DDBJ databases">
        <title>Development of a sustainable strategy for remediation of hydrocarbon-contaminated territories based on the waste exchange concept.</title>
        <authorList>
            <person name="Krivoruchko A."/>
        </authorList>
    </citation>
    <scope>NUCLEOTIDE SEQUENCE</scope>
    <source>
        <strain evidence="1 3">IEGM 1266</strain>
        <strain evidence="2">IEGM 1279</strain>
    </source>
</reference>
<dbReference type="EMBL" id="JAWLKH010000003">
    <property type="protein sequence ID" value="MDV6311180.1"/>
    <property type="molecule type" value="Genomic_DNA"/>
</dbReference>
<proteinExistence type="predicted"/>
<sequence>MRVYLPATLAMLMQLNSNGEFRPIGGTGFSLTPALREAFVSGDDDELSEVAMREAARASLRLLAGEAPEPGDAAAEGDLAADEAVTKPGDTPSLPPRRVVVAADVEEVELRPDLDDAVVKVSGTIPVSAIASVHVDVKEAEDKVRAAVVVIDAADMGDLDAELAVGDAEDFDLAWYATQELPFLLELL</sequence>
<protein>
    <submittedName>
        <fullName evidence="2">Uncharacterized protein</fullName>
    </submittedName>
</protein>
<evidence type="ECO:0000313" key="2">
    <source>
        <dbReference type="EMBL" id="MDV6311180.1"/>
    </source>
</evidence>
<dbReference type="GeneID" id="77174089"/>
<dbReference type="AlphaFoldDB" id="A0AAE4R0K4"/>
<dbReference type="Pfam" id="PF21853">
    <property type="entry name" value="DUF6912"/>
    <property type="match status" value="1"/>
</dbReference>
<organism evidence="2 4">
    <name type="scientific">Gordonia amicalis</name>
    <dbReference type="NCBI Taxonomy" id="89053"/>
    <lineage>
        <taxon>Bacteria</taxon>
        <taxon>Bacillati</taxon>
        <taxon>Actinomycetota</taxon>
        <taxon>Actinomycetes</taxon>
        <taxon>Mycobacteriales</taxon>
        <taxon>Gordoniaceae</taxon>
        <taxon>Gordonia</taxon>
    </lineage>
</organism>